<reference evidence="2" key="1">
    <citation type="submission" date="2022-11" db="UniProtKB">
        <authorList>
            <consortium name="WormBaseParasite"/>
        </authorList>
    </citation>
    <scope>IDENTIFICATION</scope>
</reference>
<dbReference type="WBParaSite" id="nRc.2.0.1.t03561-RA">
    <property type="protein sequence ID" value="nRc.2.0.1.t03561-RA"/>
    <property type="gene ID" value="nRc.2.0.1.g03561"/>
</dbReference>
<accession>A0A915HPX4</accession>
<dbReference type="AlphaFoldDB" id="A0A915HPX4"/>
<name>A0A915HPX4_ROMCU</name>
<evidence type="ECO:0000313" key="1">
    <source>
        <dbReference type="Proteomes" id="UP000887565"/>
    </source>
</evidence>
<dbReference type="Proteomes" id="UP000887565">
    <property type="component" value="Unplaced"/>
</dbReference>
<sequence length="62" mass="6866">MKQVGWEAAGHSQVNIFQDIITNIELQTVDVMLHDRIVVTGYVQGIGRGKDSLFTGDSSQNF</sequence>
<organism evidence="1 2">
    <name type="scientific">Romanomermis culicivorax</name>
    <name type="common">Nematode worm</name>
    <dbReference type="NCBI Taxonomy" id="13658"/>
    <lineage>
        <taxon>Eukaryota</taxon>
        <taxon>Metazoa</taxon>
        <taxon>Ecdysozoa</taxon>
        <taxon>Nematoda</taxon>
        <taxon>Enoplea</taxon>
        <taxon>Dorylaimia</taxon>
        <taxon>Mermithida</taxon>
        <taxon>Mermithoidea</taxon>
        <taxon>Mermithidae</taxon>
        <taxon>Romanomermis</taxon>
    </lineage>
</organism>
<keyword evidence="1" id="KW-1185">Reference proteome</keyword>
<protein>
    <submittedName>
        <fullName evidence="2">Uncharacterized protein</fullName>
    </submittedName>
</protein>
<proteinExistence type="predicted"/>
<evidence type="ECO:0000313" key="2">
    <source>
        <dbReference type="WBParaSite" id="nRc.2.0.1.t03561-RA"/>
    </source>
</evidence>